<keyword evidence="2" id="KW-0238">DNA-binding</keyword>
<dbReference type="InterPro" id="IPR018062">
    <property type="entry name" value="HTH_AraC-typ_CS"/>
</dbReference>
<dbReference type="InterPro" id="IPR018060">
    <property type="entry name" value="HTH_AraC"/>
</dbReference>
<dbReference type="PROSITE" id="PS00041">
    <property type="entry name" value="HTH_ARAC_FAMILY_1"/>
    <property type="match status" value="1"/>
</dbReference>
<evidence type="ECO:0000259" key="4">
    <source>
        <dbReference type="PROSITE" id="PS01124"/>
    </source>
</evidence>
<dbReference type="Gene3D" id="1.10.10.60">
    <property type="entry name" value="Homeodomain-like"/>
    <property type="match status" value="1"/>
</dbReference>
<evidence type="ECO:0000256" key="1">
    <source>
        <dbReference type="ARBA" id="ARBA00023015"/>
    </source>
</evidence>
<protein>
    <submittedName>
        <fullName evidence="5">Helix-turn-helix domain-containing protein</fullName>
    </submittedName>
</protein>
<dbReference type="PANTHER" id="PTHR46796">
    <property type="entry name" value="HTH-TYPE TRANSCRIPTIONAL ACTIVATOR RHAS-RELATED"/>
    <property type="match status" value="1"/>
</dbReference>
<dbReference type="InterPro" id="IPR050204">
    <property type="entry name" value="AraC_XylS_family_regulators"/>
</dbReference>
<name>A0ABY3N1A3_9GAMM</name>
<dbReference type="RefSeq" id="WP_101343182.1">
    <property type="nucleotide sequence ID" value="NZ_PJAI02000001.1"/>
</dbReference>
<sequence length="314" mass="35708">MIHHFSSYAPTKSVVETTDIDQQAQNIRNWQQEYNQMSDGRFTGCLTELAYENLHIFKEYTQCSLRQQCHIAPDSIWLGIPTKANESKINGLDIGENQLMCRSSRDDFELITPEAFNIYGMVINQQTIENIAEVQGKSLIDFSLLGAERLSVNEHTLTETRGLIEQLINGNTLGLNSELQQDMLAELVLKLLQVNSPITTVLPSYSRRKAAVDRVKEYMAEHPQAPVTITQLCEVAFVSRRTLQYSFESILGINPLRFLRINKLNNVRRELKTAPLTVPISVIAANWGFWHPGQFSKDYKQLFGENPSETRSKG</sequence>
<evidence type="ECO:0000313" key="6">
    <source>
        <dbReference type="Proteomes" id="UP000815846"/>
    </source>
</evidence>
<reference evidence="5 6" key="1">
    <citation type="submission" date="2019-08" db="EMBL/GenBank/DDBJ databases">
        <title>Microbe sample from Colwellia echini.</title>
        <authorList>
            <person name="Christiansen L."/>
            <person name="Pathiraja D."/>
            <person name="Schultz-Johansen M."/>
            <person name="Choi I.-G."/>
            <person name="Stougaard P."/>
        </authorList>
    </citation>
    <scope>NUCLEOTIDE SEQUENCE [LARGE SCALE GENOMIC DNA]</scope>
    <source>
        <strain evidence="5 6">A3</strain>
    </source>
</reference>
<comment type="caution">
    <text evidence="5">The sequence shown here is derived from an EMBL/GenBank/DDBJ whole genome shotgun (WGS) entry which is preliminary data.</text>
</comment>
<organism evidence="5 6">
    <name type="scientific">Colwellia echini</name>
    <dbReference type="NCBI Taxonomy" id="1982103"/>
    <lineage>
        <taxon>Bacteria</taxon>
        <taxon>Pseudomonadati</taxon>
        <taxon>Pseudomonadota</taxon>
        <taxon>Gammaproteobacteria</taxon>
        <taxon>Alteromonadales</taxon>
        <taxon>Colwelliaceae</taxon>
        <taxon>Colwellia</taxon>
    </lineage>
</organism>
<gene>
    <name evidence="5" type="ORF">CWS31_000365</name>
</gene>
<evidence type="ECO:0000313" key="5">
    <source>
        <dbReference type="EMBL" id="TYK67032.1"/>
    </source>
</evidence>
<accession>A0ABY3N1A3</accession>
<dbReference type="Proteomes" id="UP000815846">
    <property type="component" value="Unassembled WGS sequence"/>
</dbReference>
<feature type="domain" description="HTH araC/xylS-type" evidence="4">
    <location>
        <begin position="213"/>
        <end position="313"/>
    </location>
</feature>
<keyword evidence="3" id="KW-0804">Transcription</keyword>
<proteinExistence type="predicted"/>
<dbReference type="SUPFAM" id="SSF46689">
    <property type="entry name" value="Homeodomain-like"/>
    <property type="match status" value="2"/>
</dbReference>
<dbReference type="EMBL" id="PJAI02000001">
    <property type="protein sequence ID" value="TYK67032.1"/>
    <property type="molecule type" value="Genomic_DNA"/>
</dbReference>
<evidence type="ECO:0000256" key="2">
    <source>
        <dbReference type="ARBA" id="ARBA00023125"/>
    </source>
</evidence>
<keyword evidence="1" id="KW-0805">Transcription regulation</keyword>
<dbReference type="SMART" id="SM00342">
    <property type="entry name" value="HTH_ARAC"/>
    <property type="match status" value="1"/>
</dbReference>
<dbReference type="PROSITE" id="PS01124">
    <property type="entry name" value="HTH_ARAC_FAMILY_2"/>
    <property type="match status" value="1"/>
</dbReference>
<dbReference type="Pfam" id="PF12833">
    <property type="entry name" value="HTH_18"/>
    <property type="match status" value="1"/>
</dbReference>
<dbReference type="InterPro" id="IPR009057">
    <property type="entry name" value="Homeodomain-like_sf"/>
</dbReference>
<evidence type="ECO:0000256" key="3">
    <source>
        <dbReference type="ARBA" id="ARBA00023163"/>
    </source>
</evidence>
<keyword evidence="6" id="KW-1185">Reference proteome</keyword>
<dbReference type="PANTHER" id="PTHR46796:SF12">
    <property type="entry name" value="HTH-TYPE DNA-BINDING TRANSCRIPTIONAL ACTIVATOR EUTR"/>
    <property type="match status" value="1"/>
</dbReference>